<dbReference type="Proteomes" id="UP000184192">
    <property type="component" value="Unassembled WGS sequence"/>
</dbReference>
<accession>A0A1M6BNU2</accession>
<keyword evidence="2" id="KW-1185">Reference proteome</keyword>
<dbReference type="eggNOG" id="ENOG502ZBDJ">
    <property type="taxonomic scope" value="Bacteria"/>
</dbReference>
<gene>
    <name evidence="1" type="ORF">SAMN05444350_10384</name>
</gene>
<proteinExistence type="predicted"/>
<reference evidence="2" key="1">
    <citation type="submission" date="2016-11" db="EMBL/GenBank/DDBJ databases">
        <authorList>
            <person name="Varghese N."/>
            <person name="Submissions S."/>
        </authorList>
    </citation>
    <scope>NUCLEOTIDE SEQUENCE [LARGE SCALE GENOMIC DNA]</scope>
    <source>
        <strain evidence="2">DSM 26884</strain>
    </source>
</reference>
<dbReference type="EMBL" id="FQZN01000003">
    <property type="protein sequence ID" value="SHI50460.1"/>
    <property type="molecule type" value="Genomic_DNA"/>
</dbReference>
<evidence type="ECO:0000313" key="2">
    <source>
        <dbReference type="Proteomes" id="UP000184192"/>
    </source>
</evidence>
<dbReference type="AlphaFoldDB" id="A0A1M6BNU2"/>
<sequence>MSERLSLLEFLKERSGIRLSKLEAYLDLVDKASVQYIPKDLCKQEFSLSNGQFVITITELAGCWHWHRATVRTFIEQLEKMNQISVTRLTKSQVITIPVLSETPAASPFDAALEEFRLNMRTALDGWRSGKMSASACASECEQLYEDATEEVAIILQKADNGNSIGKVPCGSNIPESVGHAFCMTALASVCEATFHQVLGQETDNALATSLLPFFYKDLGGDWLSFIEATKAISELALDGSSPVLQQESAAIKSQFQSLCRPFLAIVANQEVSCPSKGCINL</sequence>
<name>A0A1M6BNU2_9BACE</name>
<organism evidence="1 2">
    <name type="scientific">Bacteroides stercorirosoris</name>
    <dbReference type="NCBI Taxonomy" id="871324"/>
    <lineage>
        <taxon>Bacteria</taxon>
        <taxon>Pseudomonadati</taxon>
        <taxon>Bacteroidota</taxon>
        <taxon>Bacteroidia</taxon>
        <taxon>Bacteroidales</taxon>
        <taxon>Bacteroidaceae</taxon>
        <taxon>Bacteroides</taxon>
    </lineage>
</organism>
<evidence type="ECO:0000313" key="1">
    <source>
        <dbReference type="EMBL" id="SHI50460.1"/>
    </source>
</evidence>
<evidence type="ECO:0008006" key="3">
    <source>
        <dbReference type="Google" id="ProtNLM"/>
    </source>
</evidence>
<protein>
    <recommendedName>
        <fullName evidence="3">MarR family transcriptional regulator</fullName>
    </recommendedName>
</protein>